<name>A0A8H9G8X4_9MICO</name>
<reference evidence="1" key="1">
    <citation type="journal article" date="2014" name="Int. J. Syst. Evol. Microbiol.">
        <title>Complete genome sequence of Corynebacterium casei LMG S-19264T (=DSM 44701T), isolated from a smear-ripened cheese.</title>
        <authorList>
            <consortium name="US DOE Joint Genome Institute (JGI-PGF)"/>
            <person name="Walter F."/>
            <person name="Albersmeier A."/>
            <person name="Kalinowski J."/>
            <person name="Ruckert C."/>
        </authorList>
    </citation>
    <scope>NUCLEOTIDE SEQUENCE</scope>
    <source>
        <strain evidence="1">JCM 1480</strain>
    </source>
</reference>
<gene>
    <name evidence="1" type="ORF">GCM10009769_13630</name>
</gene>
<comment type="caution">
    <text evidence="1">The sequence shown here is derived from an EMBL/GenBank/DDBJ whole genome shotgun (WGS) entry which is preliminary data.</text>
</comment>
<protein>
    <submittedName>
        <fullName evidence="1">Uncharacterized protein</fullName>
    </submittedName>
</protein>
<organism evidence="1 2">
    <name type="scientific">Curtobacterium luteum</name>
    <dbReference type="NCBI Taxonomy" id="33881"/>
    <lineage>
        <taxon>Bacteria</taxon>
        <taxon>Bacillati</taxon>
        <taxon>Actinomycetota</taxon>
        <taxon>Actinomycetes</taxon>
        <taxon>Micrococcales</taxon>
        <taxon>Microbacteriaceae</taxon>
        <taxon>Curtobacterium</taxon>
    </lineage>
</organism>
<dbReference type="EMBL" id="BMOI01000004">
    <property type="protein sequence ID" value="GGK96764.1"/>
    <property type="molecule type" value="Genomic_DNA"/>
</dbReference>
<accession>A0A8H9G8X4</accession>
<proteinExistence type="predicted"/>
<dbReference type="AlphaFoldDB" id="A0A8H9G8X4"/>
<evidence type="ECO:0000313" key="2">
    <source>
        <dbReference type="Proteomes" id="UP000648535"/>
    </source>
</evidence>
<evidence type="ECO:0000313" key="1">
    <source>
        <dbReference type="EMBL" id="GGK96764.1"/>
    </source>
</evidence>
<sequence>MTPEQSHENVMSIFRAVKSVVGEAGWEEGTVSGWNDCSSGRGNAAQFSLTAIRKHSLPAAPDNVTRDVAEALRSEVGLSGVPVQHDDTLRPPRTVVSYPNGYNGGTAADGFGLEFQSGVDFASLLIWGHCVPGEVPDLGTPLNPRPTDLP</sequence>
<dbReference type="Proteomes" id="UP000648535">
    <property type="component" value="Unassembled WGS sequence"/>
</dbReference>
<reference evidence="1" key="2">
    <citation type="submission" date="2020-09" db="EMBL/GenBank/DDBJ databases">
        <authorList>
            <person name="Sun Q."/>
            <person name="Ohkuma M."/>
        </authorList>
    </citation>
    <scope>NUCLEOTIDE SEQUENCE</scope>
    <source>
        <strain evidence="1">JCM 1480</strain>
    </source>
</reference>